<dbReference type="WBParaSite" id="JU765_v2.g15259.t1">
    <property type="protein sequence ID" value="JU765_v2.g15259.t1"/>
    <property type="gene ID" value="JU765_v2.g15259"/>
</dbReference>
<accession>A0AC34QCI7</accession>
<name>A0AC34QCI7_9BILA</name>
<sequence>MSTNCGPYSVEKVSNFVFCIRENEDLLLYLICGNEKAALIDTGTGNGNLYEFIQQNNLLKNKQKLIVLNTHNHAKQTGANWQFSAIGKVGKAHCVEDLCASGADKTYTRLLDSSFDWQFDQTADSDDGPHPRPDSTVPEQGGDEVQRVQERHKRTLFASFEKLPAVFVWYCCRNSAGNPTQD</sequence>
<proteinExistence type="predicted"/>
<dbReference type="Proteomes" id="UP000887576">
    <property type="component" value="Unplaced"/>
</dbReference>
<organism evidence="1 2">
    <name type="scientific">Panagrolaimus sp. JU765</name>
    <dbReference type="NCBI Taxonomy" id="591449"/>
    <lineage>
        <taxon>Eukaryota</taxon>
        <taxon>Metazoa</taxon>
        <taxon>Ecdysozoa</taxon>
        <taxon>Nematoda</taxon>
        <taxon>Chromadorea</taxon>
        <taxon>Rhabditida</taxon>
        <taxon>Tylenchina</taxon>
        <taxon>Panagrolaimomorpha</taxon>
        <taxon>Panagrolaimoidea</taxon>
        <taxon>Panagrolaimidae</taxon>
        <taxon>Panagrolaimus</taxon>
    </lineage>
</organism>
<evidence type="ECO:0000313" key="2">
    <source>
        <dbReference type="WBParaSite" id="JU765_v2.g15259.t1"/>
    </source>
</evidence>
<reference evidence="2" key="1">
    <citation type="submission" date="2022-11" db="UniProtKB">
        <authorList>
            <consortium name="WormBaseParasite"/>
        </authorList>
    </citation>
    <scope>IDENTIFICATION</scope>
</reference>
<evidence type="ECO:0000313" key="1">
    <source>
        <dbReference type="Proteomes" id="UP000887576"/>
    </source>
</evidence>
<protein>
    <submittedName>
        <fullName evidence="2">Metallo-beta-lactamase domain-containing protein</fullName>
    </submittedName>
</protein>